<sequence length="448" mass="48490">MQRLLLLIMLQNSYLVLSQKLKSKHSITYKNHLHMKKTILLFAFLLIASIATKATDLLVNETGSMGAFTTITAAHAAAVDGDRIIVEPKAGGLPYIESFTISKSVQILCNAESSKFAVQGNISVTPATVEEISIIGMELTGNVTSTIDASTAGRTIFRLFYSTLTGHIAFDNNNYDVTVANCTLNGYISLRSGRVIGNVISSDMYHGVYVGDEASGGAVALSDTIQIIGNRITCTANSAYYPINIVSQDYFYQIRNNFLYYTGRGIFISGWTSNLSGSHEIINNTLKRTTTSATSYAIYVSGITASGVLKIYNNLLDGYANGTSYGIYLTSMSNGIVFISYNYFDNGFSYYIAGATDDGTNGTSVSFTIDASTGQPTSGTYANLGHPDMIYYDLDLTRNDVGCYGGSLSARNFFPTGDANHNRVYMLSLPTSVYTGNAIRVKAESFDK</sequence>
<proteinExistence type="predicted"/>
<dbReference type="InterPro" id="IPR006626">
    <property type="entry name" value="PbH1"/>
</dbReference>
<reference evidence="1" key="1">
    <citation type="submission" date="2019-08" db="EMBL/GenBank/DDBJ databases">
        <authorList>
            <person name="Kucharzyk K."/>
            <person name="Murdoch R.W."/>
            <person name="Higgins S."/>
            <person name="Loffler F."/>
        </authorList>
    </citation>
    <scope>NUCLEOTIDE SEQUENCE</scope>
</reference>
<dbReference type="AlphaFoldDB" id="A0A644WHE5"/>
<evidence type="ECO:0000313" key="1">
    <source>
        <dbReference type="EMBL" id="MPM03296.1"/>
    </source>
</evidence>
<protein>
    <recommendedName>
        <fullName evidence="2">Right handed beta helix domain-containing protein</fullName>
    </recommendedName>
</protein>
<accession>A0A644WHE5</accession>
<dbReference type="InterPro" id="IPR011050">
    <property type="entry name" value="Pectin_lyase_fold/virulence"/>
</dbReference>
<organism evidence="1">
    <name type="scientific">bioreactor metagenome</name>
    <dbReference type="NCBI Taxonomy" id="1076179"/>
    <lineage>
        <taxon>unclassified sequences</taxon>
        <taxon>metagenomes</taxon>
        <taxon>ecological metagenomes</taxon>
    </lineage>
</organism>
<dbReference type="EMBL" id="VSSQ01000941">
    <property type="protein sequence ID" value="MPM03296.1"/>
    <property type="molecule type" value="Genomic_DNA"/>
</dbReference>
<dbReference type="SMART" id="SM00710">
    <property type="entry name" value="PbH1"/>
    <property type="match status" value="5"/>
</dbReference>
<evidence type="ECO:0008006" key="2">
    <source>
        <dbReference type="Google" id="ProtNLM"/>
    </source>
</evidence>
<dbReference type="Gene3D" id="2.160.20.10">
    <property type="entry name" value="Single-stranded right-handed beta-helix, Pectin lyase-like"/>
    <property type="match status" value="1"/>
</dbReference>
<comment type="caution">
    <text evidence="1">The sequence shown here is derived from an EMBL/GenBank/DDBJ whole genome shotgun (WGS) entry which is preliminary data.</text>
</comment>
<dbReference type="SUPFAM" id="SSF51126">
    <property type="entry name" value="Pectin lyase-like"/>
    <property type="match status" value="1"/>
</dbReference>
<gene>
    <name evidence="1" type="ORF">SDC9_49561</name>
</gene>
<dbReference type="InterPro" id="IPR012334">
    <property type="entry name" value="Pectin_lyas_fold"/>
</dbReference>
<name>A0A644WHE5_9ZZZZ</name>